<dbReference type="CDD" id="cd00093">
    <property type="entry name" value="HTH_XRE"/>
    <property type="match status" value="1"/>
</dbReference>
<dbReference type="PROSITE" id="PS50943">
    <property type="entry name" value="HTH_CROC1"/>
    <property type="match status" value="1"/>
</dbReference>
<dbReference type="Proteomes" id="UP000509303">
    <property type="component" value="Chromosome"/>
</dbReference>
<dbReference type="Gene3D" id="3.30.450.180">
    <property type="match status" value="1"/>
</dbReference>
<dbReference type="SMART" id="SM00530">
    <property type="entry name" value="HTH_XRE"/>
    <property type="match status" value="1"/>
</dbReference>
<dbReference type="InterPro" id="IPR010982">
    <property type="entry name" value="Lambda_DNA-bd_dom_sf"/>
</dbReference>
<evidence type="ECO:0000259" key="1">
    <source>
        <dbReference type="PROSITE" id="PS50943"/>
    </source>
</evidence>
<proteinExistence type="predicted"/>
<sequence length="290" mass="32631">MNHPQSDLTRLLRAWRRRVNRDEVDLPSRFNRRRKAGLTQEEVADLVGVSPRWYNRLETGAPGAYSDLFLDAVAEALALDDTERHALFVHAVGRQPQPRPHVLPSGGISPHFAELVRRQPLPAYISDTAWDVHLYNDHAVGHMPWMKSVGNVMIWALAHPQARLQLVDWETKWARPMAAQLRAAASQHKDNPRLAQVIREVREGSEEGRRIYDDDVTVCTHPKGALRYRMPESRSDEVEAVWLGFQPLAGPQSMHFIAWLPTDMLSLGAPSELTTAITPPSTTCAAQEAA</sequence>
<reference evidence="2 3" key="1">
    <citation type="submission" date="2020-06" db="EMBL/GenBank/DDBJ databases">
        <title>Genome mining for natural products.</title>
        <authorList>
            <person name="Zhang B."/>
            <person name="Shi J."/>
            <person name="Ge H."/>
        </authorList>
    </citation>
    <scope>NUCLEOTIDE SEQUENCE [LARGE SCALE GENOMIC DNA]</scope>
    <source>
        <strain evidence="2 3">NA00687</strain>
    </source>
</reference>
<dbReference type="PANTHER" id="PTHR35010">
    <property type="entry name" value="BLL4672 PROTEIN-RELATED"/>
    <property type="match status" value="1"/>
</dbReference>
<dbReference type="PANTHER" id="PTHR35010:SF2">
    <property type="entry name" value="BLL4672 PROTEIN"/>
    <property type="match status" value="1"/>
</dbReference>
<dbReference type="Pfam" id="PF17765">
    <property type="entry name" value="MLTR_LBD"/>
    <property type="match status" value="1"/>
</dbReference>
<feature type="domain" description="HTH cro/C1-type" evidence="1">
    <location>
        <begin position="33"/>
        <end position="60"/>
    </location>
</feature>
<evidence type="ECO:0000313" key="3">
    <source>
        <dbReference type="Proteomes" id="UP000509303"/>
    </source>
</evidence>
<dbReference type="GO" id="GO:0003677">
    <property type="term" value="F:DNA binding"/>
    <property type="evidence" value="ECO:0007669"/>
    <property type="project" value="InterPro"/>
</dbReference>
<name>A0A7H8N2W9_9ACTN</name>
<dbReference type="Gene3D" id="1.10.260.40">
    <property type="entry name" value="lambda repressor-like DNA-binding domains"/>
    <property type="match status" value="1"/>
</dbReference>
<dbReference type="Pfam" id="PF13560">
    <property type="entry name" value="HTH_31"/>
    <property type="match status" value="1"/>
</dbReference>
<dbReference type="InterPro" id="IPR041413">
    <property type="entry name" value="MLTR_LBD"/>
</dbReference>
<keyword evidence="3" id="KW-1185">Reference proteome</keyword>
<organism evidence="2 3">
    <name type="scientific">Streptomyces buecherae</name>
    <dbReference type="NCBI Taxonomy" id="2763006"/>
    <lineage>
        <taxon>Bacteria</taxon>
        <taxon>Bacillati</taxon>
        <taxon>Actinomycetota</taxon>
        <taxon>Actinomycetes</taxon>
        <taxon>Kitasatosporales</taxon>
        <taxon>Streptomycetaceae</taxon>
        <taxon>Streptomyces</taxon>
    </lineage>
</organism>
<evidence type="ECO:0000313" key="2">
    <source>
        <dbReference type="EMBL" id="QKW48857.1"/>
    </source>
</evidence>
<dbReference type="RefSeq" id="WP_176160589.1">
    <property type="nucleotide sequence ID" value="NZ_CP054929.1"/>
</dbReference>
<dbReference type="AlphaFoldDB" id="A0A7H8N2W9"/>
<protein>
    <submittedName>
        <fullName evidence="2">Helix-turn-helix domain-containing protein</fullName>
    </submittedName>
</protein>
<dbReference type="SUPFAM" id="SSF47413">
    <property type="entry name" value="lambda repressor-like DNA-binding domains"/>
    <property type="match status" value="1"/>
</dbReference>
<dbReference type="EMBL" id="CP054929">
    <property type="protein sequence ID" value="QKW48857.1"/>
    <property type="molecule type" value="Genomic_DNA"/>
</dbReference>
<gene>
    <name evidence="2" type="ORF">HUT08_04095</name>
</gene>
<accession>A0A7H8N2W9</accession>
<dbReference type="InterPro" id="IPR001387">
    <property type="entry name" value="Cro/C1-type_HTH"/>
</dbReference>